<evidence type="ECO:0000256" key="3">
    <source>
        <dbReference type="SAM" id="SignalP"/>
    </source>
</evidence>
<evidence type="ECO:0000313" key="5">
    <source>
        <dbReference type="EMBL" id="GEK89484.1"/>
    </source>
</evidence>
<evidence type="ECO:0000256" key="2">
    <source>
        <dbReference type="SAM" id="Phobius"/>
    </source>
</evidence>
<evidence type="ECO:0000256" key="1">
    <source>
        <dbReference type="SAM" id="MobiDB-lite"/>
    </source>
</evidence>
<dbReference type="AlphaFoldDB" id="A0A1H7U385"/>
<keyword evidence="2" id="KW-1133">Transmembrane helix</keyword>
<accession>A0A1H7U385</accession>
<evidence type="ECO:0000313" key="6">
    <source>
        <dbReference type="EMBL" id="SEL91441.1"/>
    </source>
</evidence>
<reference evidence="6 7" key="1">
    <citation type="submission" date="2016-10" db="EMBL/GenBank/DDBJ databases">
        <authorList>
            <person name="de Groot N.N."/>
        </authorList>
    </citation>
    <scope>NUCLEOTIDE SEQUENCE [LARGE SCALE GENOMIC DNA]</scope>
    <source>
        <strain evidence="6 7">DSM 19182</strain>
    </source>
</reference>
<evidence type="ECO:0000259" key="4">
    <source>
        <dbReference type="Pfam" id="PF09972"/>
    </source>
</evidence>
<name>A0A1H7U385_9LACT</name>
<sequence>MKNSWIGWMLVLVFSSMMVSGTVHAQENEMTEMRVSVELLENGTGIITEERDMILDSGTELYIVINEEDGLELLDFQVDGLREVDDWDSDLSREEKAGTYGMIQDGDSIELVWGISEYGEQSYTLSYAVANVVRQLNDGQSLFWDFNTFGELEPENLVIEISGPQPFSEEDTRLYGFGYEGQVDLVDGVLRSTSEGGVEADRPVAILMQFMNDPFIPSYYVDETLEEQVERAEAETSRGGEGSIDSSILATALAFLVAGFLAFIFALFNIDARKKEQGKVPSASIQRKRNKGLMFTAIPYKDGELTDIAYFLQHLHKGTYEQYIFAYLLKWSKEKLVSIKTEADESGDAETTVLTFAPHTFRKKRENSLNTSHFELELWELFVAASDDKNQLTNEEMTSWAEKNGKELQALQQSLMDESQAVLIKEGYLKEKMLKFMTMKLPFMGITKKGQKLYDRLTQFENHINALKKDPSLSYRQLIEEKDFLIWASLYGKEEDVISQLEEVVPEWQTQLIEGLPYFYTGYYGIHMMSTSVHTGLSNGGYTHTGGTGGPTSIGGGGGAIGGGGGGVR</sequence>
<keyword evidence="3" id="KW-0732">Signal</keyword>
<dbReference type="RefSeq" id="WP_177165490.1">
    <property type="nucleotide sequence ID" value="NZ_BJUX01000016.1"/>
</dbReference>
<protein>
    <submittedName>
        <fullName evidence="6">Predicted membrane protein</fullName>
    </submittedName>
</protein>
<evidence type="ECO:0000313" key="8">
    <source>
        <dbReference type="Proteomes" id="UP000321425"/>
    </source>
</evidence>
<dbReference type="Pfam" id="PF09972">
    <property type="entry name" value="DUF2207"/>
    <property type="match status" value="1"/>
</dbReference>
<feature type="chain" id="PRO_5011587984" evidence="3">
    <location>
        <begin position="26"/>
        <end position="569"/>
    </location>
</feature>
<evidence type="ECO:0000313" key="7">
    <source>
        <dbReference type="Proteomes" id="UP000198548"/>
    </source>
</evidence>
<proteinExistence type="predicted"/>
<keyword evidence="8" id="KW-1185">Reference proteome</keyword>
<feature type="domain" description="DUF2207" evidence="4">
    <location>
        <begin position="30"/>
        <end position="201"/>
    </location>
</feature>
<keyword evidence="2" id="KW-0472">Membrane</keyword>
<dbReference type="Proteomes" id="UP000198548">
    <property type="component" value="Unassembled WGS sequence"/>
</dbReference>
<keyword evidence="2" id="KW-0812">Transmembrane</keyword>
<feature type="region of interest" description="Disordered" evidence="1">
    <location>
        <begin position="548"/>
        <end position="569"/>
    </location>
</feature>
<dbReference type="EMBL" id="BJUX01000016">
    <property type="protein sequence ID" value="GEK89484.1"/>
    <property type="molecule type" value="Genomic_DNA"/>
</dbReference>
<gene>
    <name evidence="5" type="ORF">APU01nite_15230</name>
    <name evidence="6" type="ORF">SAMN04488100_11546</name>
</gene>
<dbReference type="EMBL" id="FOBL01000015">
    <property type="protein sequence ID" value="SEL91441.1"/>
    <property type="molecule type" value="Genomic_DNA"/>
</dbReference>
<dbReference type="Proteomes" id="UP000321425">
    <property type="component" value="Unassembled WGS sequence"/>
</dbReference>
<feature type="transmembrane region" description="Helical" evidence="2">
    <location>
        <begin position="248"/>
        <end position="270"/>
    </location>
</feature>
<dbReference type="InterPro" id="IPR018702">
    <property type="entry name" value="DUF2207"/>
</dbReference>
<reference evidence="5 8" key="2">
    <citation type="submission" date="2019-07" db="EMBL/GenBank/DDBJ databases">
        <title>Whole genome shotgun sequence of Alkalibacterium putridalgicola NBRC 103243.</title>
        <authorList>
            <person name="Hosoyama A."/>
            <person name="Uohara A."/>
            <person name="Ohji S."/>
            <person name="Ichikawa N."/>
        </authorList>
    </citation>
    <scope>NUCLEOTIDE SEQUENCE [LARGE SCALE GENOMIC DNA]</scope>
    <source>
        <strain evidence="5 8">NBRC 103243</strain>
    </source>
</reference>
<dbReference type="STRING" id="426703.SAMN04488100_11546"/>
<organism evidence="6 7">
    <name type="scientific">Alkalibacterium putridalgicola</name>
    <dbReference type="NCBI Taxonomy" id="426703"/>
    <lineage>
        <taxon>Bacteria</taxon>
        <taxon>Bacillati</taxon>
        <taxon>Bacillota</taxon>
        <taxon>Bacilli</taxon>
        <taxon>Lactobacillales</taxon>
        <taxon>Carnobacteriaceae</taxon>
        <taxon>Alkalibacterium</taxon>
    </lineage>
</organism>
<feature type="signal peptide" evidence="3">
    <location>
        <begin position="1"/>
        <end position="25"/>
    </location>
</feature>